<dbReference type="Gene3D" id="3.40.920.10">
    <property type="entry name" value="Pyruvate-ferredoxin oxidoreductase, PFOR, domain III"/>
    <property type="match status" value="1"/>
</dbReference>
<reference evidence="4" key="1">
    <citation type="submission" date="2015-01" db="EMBL/GenBank/DDBJ databases">
        <authorList>
            <person name="Manzoor Shahid"/>
            <person name="Zubair Saima"/>
        </authorList>
    </citation>
    <scope>NUCLEOTIDE SEQUENCE [LARGE SCALE GENOMIC DNA]</scope>
    <source>
        <strain evidence="4">Sp3</strain>
    </source>
</reference>
<keyword evidence="3" id="KW-0670">Pyruvate</keyword>
<dbReference type="EMBL" id="CDRZ01000005">
    <property type="protein sequence ID" value="CEO87407.1"/>
    <property type="molecule type" value="Genomic_DNA"/>
</dbReference>
<dbReference type="Proteomes" id="UP000046155">
    <property type="component" value="Unassembled WGS sequence"/>
</dbReference>
<name>A0A0B7MID1_9FIRM</name>
<dbReference type="AlphaFoldDB" id="A0A0B7MID1"/>
<accession>A0A0B7MID1</accession>
<feature type="domain" description="Pyruvate/ketoisovalerate oxidoreductase catalytic" evidence="2">
    <location>
        <begin position="13"/>
        <end position="83"/>
    </location>
</feature>
<proteinExistence type="predicted"/>
<dbReference type="GO" id="GO:0016903">
    <property type="term" value="F:oxidoreductase activity, acting on the aldehyde or oxo group of donors"/>
    <property type="evidence" value="ECO:0007669"/>
    <property type="project" value="InterPro"/>
</dbReference>
<gene>
    <name evidence="3" type="ORF">SSCH_1020012</name>
</gene>
<dbReference type="PANTHER" id="PTHR42730:SF1">
    <property type="entry name" value="2-OXOGLUTARATE SYNTHASE SUBUNIT KORC"/>
    <property type="match status" value="1"/>
</dbReference>
<evidence type="ECO:0000256" key="1">
    <source>
        <dbReference type="ARBA" id="ARBA00023002"/>
    </source>
</evidence>
<protein>
    <submittedName>
        <fullName evidence="3">Pyruvate/ketoisovalerate oxidoreductase (Fragment 1)</fullName>
    </submittedName>
</protein>
<organism evidence="3 4">
    <name type="scientific">Syntrophaceticus schinkii</name>
    <dbReference type="NCBI Taxonomy" id="499207"/>
    <lineage>
        <taxon>Bacteria</taxon>
        <taxon>Bacillati</taxon>
        <taxon>Bacillota</taxon>
        <taxon>Clostridia</taxon>
        <taxon>Thermoanaerobacterales</taxon>
        <taxon>Thermoanaerobacterales Family III. Incertae Sedis</taxon>
        <taxon>Syntrophaceticus</taxon>
    </lineage>
</organism>
<dbReference type="Pfam" id="PF01558">
    <property type="entry name" value="POR"/>
    <property type="match status" value="1"/>
</dbReference>
<evidence type="ECO:0000313" key="4">
    <source>
        <dbReference type="Proteomes" id="UP000046155"/>
    </source>
</evidence>
<dbReference type="InterPro" id="IPR002869">
    <property type="entry name" value="Pyrv_flavodox_OxRed_cen"/>
</dbReference>
<dbReference type="SUPFAM" id="SSF53323">
    <property type="entry name" value="Pyruvate-ferredoxin oxidoreductase, PFOR, domain III"/>
    <property type="match status" value="1"/>
</dbReference>
<dbReference type="InterPro" id="IPR019752">
    <property type="entry name" value="Pyrv/ketoisovalerate_OxRed_cat"/>
</dbReference>
<dbReference type="InterPro" id="IPR052554">
    <property type="entry name" value="2-oxoglutarate_synth_KorC"/>
</dbReference>
<evidence type="ECO:0000313" key="3">
    <source>
        <dbReference type="EMBL" id="CEO87407.1"/>
    </source>
</evidence>
<keyword evidence="1" id="KW-0560">Oxidoreductase</keyword>
<dbReference type="PANTHER" id="PTHR42730">
    <property type="entry name" value="2-OXOGLUTARATE SYNTHASE SUBUNIT KORC"/>
    <property type="match status" value="1"/>
</dbReference>
<evidence type="ECO:0000259" key="2">
    <source>
        <dbReference type="Pfam" id="PF01558"/>
    </source>
</evidence>
<sequence>MDKAVKIALAGEGGQGVQSVAMILTEAAAMEGKEILYIPNFGVEQRGGVSIAFVQIGDQKIGAPKFKTGDIVIALSDRAVRRVGMYAGPRQCLSMMQELRVWKMTCRKTPNGFWQFPPWKQPIKNCTRGCSIY</sequence>
<keyword evidence="4" id="KW-1185">Reference proteome</keyword>